<dbReference type="EMBL" id="CP029608">
    <property type="protein sequence ID" value="AXI63930.1"/>
    <property type="molecule type" value="Genomic_DNA"/>
</dbReference>
<organism evidence="2 3">
    <name type="scientific">Pseudomonas kribbensis</name>
    <dbReference type="NCBI Taxonomy" id="1628086"/>
    <lineage>
        <taxon>Bacteria</taxon>
        <taxon>Pseudomonadati</taxon>
        <taxon>Pseudomonadota</taxon>
        <taxon>Gammaproteobacteria</taxon>
        <taxon>Pseudomonadales</taxon>
        <taxon>Pseudomonadaceae</taxon>
        <taxon>Pseudomonas</taxon>
    </lineage>
</organism>
<gene>
    <name evidence="2" type="ORF">DLD99_26800</name>
</gene>
<sequence length="85" mass="9342">MDYVLLISRLGNQLREKRIARGLTQVQLAELAGLTRYNIIAVEKGAPSVSMIAYARTLAALDSELVVIPAVMPTLEELAELFNDL</sequence>
<evidence type="ECO:0000313" key="2">
    <source>
        <dbReference type="EMBL" id="AXI63930.1"/>
    </source>
</evidence>
<dbReference type="AlphaFoldDB" id="A0A345RXB4"/>
<dbReference type="InterPro" id="IPR010982">
    <property type="entry name" value="Lambda_DNA-bd_dom_sf"/>
</dbReference>
<dbReference type="Pfam" id="PF13560">
    <property type="entry name" value="HTH_31"/>
    <property type="match status" value="1"/>
</dbReference>
<evidence type="ECO:0000313" key="3">
    <source>
        <dbReference type="Proteomes" id="UP000253720"/>
    </source>
</evidence>
<dbReference type="KEGG" id="pke:DLD99_26800"/>
<dbReference type="SMART" id="SM00530">
    <property type="entry name" value="HTH_XRE"/>
    <property type="match status" value="1"/>
</dbReference>
<dbReference type="GO" id="GO:0003677">
    <property type="term" value="F:DNA binding"/>
    <property type="evidence" value="ECO:0007669"/>
    <property type="project" value="InterPro"/>
</dbReference>
<name>A0A345RXB4_9PSED</name>
<accession>A0A345RXB4</accession>
<dbReference type="RefSeq" id="WP_114886025.1">
    <property type="nucleotide sequence ID" value="NZ_CP029608.1"/>
</dbReference>
<evidence type="ECO:0000259" key="1">
    <source>
        <dbReference type="PROSITE" id="PS50943"/>
    </source>
</evidence>
<dbReference type="Gene3D" id="1.10.260.40">
    <property type="entry name" value="lambda repressor-like DNA-binding domains"/>
    <property type="match status" value="1"/>
</dbReference>
<keyword evidence="3" id="KW-1185">Reference proteome</keyword>
<dbReference type="Proteomes" id="UP000253720">
    <property type="component" value="Chromosome"/>
</dbReference>
<protein>
    <submittedName>
        <fullName evidence="2">Transcriptional regulator</fullName>
    </submittedName>
</protein>
<dbReference type="InterPro" id="IPR001387">
    <property type="entry name" value="Cro/C1-type_HTH"/>
</dbReference>
<dbReference type="CDD" id="cd00093">
    <property type="entry name" value="HTH_XRE"/>
    <property type="match status" value="1"/>
</dbReference>
<feature type="domain" description="HTH cro/C1-type" evidence="1">
    <location>
        <begin position="14"/>
        <end position="68"/>
    </location>
</feature>
<dbReference type="SUPFAM" id="SSF47413">
    <property type="entry name" value="lambda repressor-like DNA-binding domains"/>
    <property type="match status" value="1"/>
</dbReference>
<dbReference type="PROSITE" id="PS50943">
    <property type="entry name" value="HTH_CROC1"/>
    <property type="match status" value="1"/>
</dbReference>
<reference evidence="2 3" key="1">
    <citation type="submission" date="2018-05" db="EMBL/GenBank/DDBJ databases">
        <title>Complete genome sequence of Pseudomonas kribbensis 46-2(T).</title>
        <authorList>
            <person name="Jeong H."/>
            <person name="Lee S.-G."/>
            <person name="Rha E."/>
            <person name="Kim H."/>
        </authorList>
    </citation>
    <scope>NUCLEOTIDE SEQUENCE [LARGE SCALE GENOMIC DNA]</scope>
    <source>
        <strain evidence="2 3">46-2</strain>
    </source>
</reference>
<proteinExistence type="predicted"/>